<accession>A0A1C4EN12</accession>
<sequence length="52" mass="5925">MKWLPVAAVKKSQPPFQGLAEASTVEMLLGKNFLGRLFRDAERQMGIHWIIN</sequence>
<reference evidence="1 2" key="1">
    <citation type="submission" date="2016-08" db="EMBL/GenBank/DDBJ databases">
        <authorList>
            <person name="Seilhamer J.J."/>
        </authorList>
    </citation>
    <scope>NUCLEOTIDE SEQUENCE [LARGE SCALE GENOMIC DNA]</scope>
    <source>
        <strain evidence="1 2">A37T2</strain>
    </source>
</reference>
<proteinExistence type="predicted"/>
<dbReference type="STRING" id="1335309.GA0116948_10952"/>
<evidence type="ECO:0000313" key="2">
    <source>
        <dbReference type="Proteomes" id="UP000242818"/>
    </source>
</evidence>
<protein>
    <submittedName>
        <fullName evidence="1">Uncharacterized protein</fullName>
    </submittedName>
</protein>
<evidence type="ECO:0000313" key="1">
    <source>
        <dbReference type="EMBL" id="SCC44974.1"/>
    </source>
</evidence>
<dbReference type="AlphaFoldDB" id="A0A1C4EN12"/>
<dbReference type="Proteomes" id="UP000242818">
    <property type="component" value="Unassembled WGS sequence"/>
</dbReference>
<name>A0A1C4EN12_9BACT</name>
<gene>
    <name evidence="1" type="ORF">GA0116948_10952</name>
</gene>
<organism evidence="1 2">
    <name type="scientific">Chitinophaga costaii</name>
    <dbReference type="NCBI Taxonomy" id="1335309"/>
    <lineage>
        <taxon>Bacteria</taxon>
        <taxon>Pseudomonadati</taxon>
        <taxon>Bacteroidota</taxon>
        <taxon>Chitinophagia</taxon>
        <taxon>Chitinophagales</taxon>
        <taxon>Chitinophagaceae</taxon>
        <taxon>Chitinophaga</taxon>
    </lineage>
</organism>
<keyword evidence="2" id="KW-1185">Reference proteome</keyword>
<dbReference type="EMBL" id="FMAR01000009">
    <property type="protein sequence ID" value="SCC44974.1"/>
    <property type="molecule type" value="Genomic_DNA"/>
</dbReference>